<dbReference type="AlphaFoldDB" id="A0A366MR64"/>
<evidence type="ECO:0000313" key="2">
    <source>
        <dbReference type="Proteomes" id="UP000252669"/>
    </source>
</evidence>
<organism evidence="1 2">
    <name type="scientific">Aliarcobacter vitoriensis</name>
    <dbReference type="NCBI Taxonomy" id="2011099"/>
    <lineage>
        <taxon>Bacteria</taxon>
        <taxon>Pseudomonadati</taxon>
        <taxon>Campylobacterota</taxon>
        <taxon>Epsilonproteobacteria</taxon>
        <taxon>Campylobacterales</taxon>
        <taxon>Arcobacteraceae</taxon>
        <taxon>Aliarcobacter</taxon>
    </lineage>
</organism>
<proteinExistence type="predicted"/>
<protein>
    <submittedName>
        <fullName evidence="1">Uncharacterized protein</fullName>
    </submittedName>
</protein>
<reference evidence="1 2" key="1">
    <citation type="submission" date="2017-10" db="EMBL/GenBank/DDBJ databases">
        <title>Genomics of the genus Arcobacter.</title>
        <authorList>
            <person name="Perez-Cataluna A."/>
            <person name="Figueras M.J."/>
        </authorList>
    </citation>
    <scope>NUCLEOTIDE SEQUENCE [LARGE SCALE GENOMIC DNA]</scope>
    <source>
        <strain evidence="1 2">CECT 9230</strain>
    </source>
</reference>
<dbReference type="Proteomes" id="UP000252669">
    <property type="component" value="Unassembled WGS sequence"/>
</dbReference>
<dbReference type="OrthoDB" id="5357605at2"/>
<sequence>MQLDVNAEVILSQLGYSNNESSLQQAQTMIESTKNFDKFAKHILTLNDHLKKMNAYIALSNTTDYLKIKCDENDAKEIIEEFHDIVSKWATKYNVDIERVSKKPTYYILGVSN</sequence>
<keyword evidence="2" id="KW-1185">Reference proteome</keyword>
<evidence type="ECO:0000313" key="1">
    <source>
        <dbReference type="EMBL" id="RBQ28090.1"/>
    </source>
</evidence>
<name>A0A366MR64_9BACT</name>
<gene>
    <name evidence="1" type="ORF">CRU91_11115</name>
</gene>
<comment type="caution">
    <text evidence="1">The sequence shown here is derived from an EMBL/GenBank/DDBJ whole genome shotgun (WGS) entry which is preliminary data.</text>
</comment>
<dbReference type="EMBL" id="PDKB01000024">
    <property type="protein sequence ID" value="RBQ28090.1"/>
    <property type="molecule type" value="Genomic_DNA"/>
</dbReference>
<accession>A0A366MR64</accession>
<dbReference type="RefSeq" id="WP_113895291.1">
    <property type="nucleotide sequence ID" value="NZ_CP182882.1"/>
</dbReference>